<proteinExistence type="predicted"/>
<sequence length="149" mass="16970">MGKMQILYSCCFFLIVGSQLTLGQFIECGDFEVEVGCIECQDDLCTIEIPCTPRCDCWPGFERDISGICTPCRTPRPTPLPPRRPTTPPRRPTTPCPTTPRRPTIPPRRPTIPPRRPTTPPRRPTTPPCPTSYFSSPPRRQDKIRTYHF</sequence>
<dbReference type="Proteomes" id="UP001054945">
    <property type="component" value="Unassembled WGS sequence"/>
</dbReference>
<organism evidence="3 4">
    <name type="scientific">Caerostris extrusa</name>
    <name type="common">Bark spider</name>
    <name type="synonym">Caerostris bankana</name>
    <dbReference type="NCBI Taxonomy" id="172846"/>
    <lineage>
        <taxon>Eukaryota</taxon>
        <taxon>Metazoa</taxon>
        <taxon>Ecdysozoa</taxon>
        <taxon>Arthropoda</taxon>
        <taxon>Chelicerata</taxon>
        <taxon>Arachnida</taxon>
        <taxon>Araneae</taxon>
        <taxon>Araneomorphae</taxon>
        <taxon>Entelegynae</taxon>
        <taxon>Araneoidea</taxon>
        <taxon>Araneidae</taxon>
        <taxon>Caerostris</taxon>
    </lineage>
</organism>
<gene>
    <name evidence="3" type="ORF">CEXT_6161</name>
</gene>
<accession>A0AAV4VCU1</accession>
<feature type="compositionally biased region" description="Pro residues" evidence="1">
    <location>
        <begin position="74"/>
        <end position="130"/>
    </location>
</feature>
<dbReference type="EMBL" id="BPLR01014290">
    <property type="protein sequence ID" value="GIY67883.1"/>
    <property type="molecule type" value="Genomic_DNA"/>
</dbReference>
<feature type="compositionally biased region" description="Basic and acidic residues" evidence="1">
    <location>
        <begin position="139"/>
        <end position="149"/>
    </location>
</feature>
<evidence type="ECO:0000313" key="3">
    <source>
        <dbReference type="EMBL" id="GIY67883.1"/>
    </source>
</evidence>
<feature type="signal peptide" evidence="2">
    <location>
        <begin position="1"/>
        <end position="23"/>
    </location>
</feature>
<comment type="caution">
    <text evidence="3">The sequence shown here is derived from an EMBL/GenBank/DDBJ whole genome shotgun (WGS) entry which is preliminary data.</text>
</comment>
<keyword evidence="4" id="KW-1185">Reference proteome</keyword>
<protein>
    <submittedName>
        <fullName evidence="3">Uncharacterized protein</fullName>
    </submittedName>
</protein>
<dbReference type="AlphaFoldDB" id="A0AAV4VCU1"/>
<evidence type="ECO:0000256" key="1">
    <source>
        <dbReference type="SAM" id="MobiDB-lite"/>
    </source>
</evidence>
<evidence type="ECO:0000313" key="4">
    <source>
        <dbReference type="Proteomes" id="UP001054945"/>
    </source>
</evidence>
<feature type="region of interest" description="Disordered" evidence="1">
    <location>
        <begin position="71"/>
        <end position="149"/>
    </location>
</feature>
<reference evidence="3 4" key="1">
    <citation type="submission" date="2021-06" db="EMBL/GenBank/DDBJ databases">
        <title>Caerostris extrusa draft genome.</title>
        <authorList>
            <person name="Kono N."/>
            <person name="Arakawa K."/>
        </authorList>
    </citation>
    <scope>NUCLEOTIDE SEQUENCE [LARGE SCALE GENOMIC DNA]</scope>
</reference>
<feature type="chain" id="PRO_5043831393" evidence="2">
    <location>
        <begin position="24"/>
        <end position="149"/>
    </location>
</feature>
<evidence type="ECO:0000256" key="2">
    <source>
        <dbReference type="SAM" id="SignalP"/>
    </source>
</evidence>
<keyword evidence="2" id="KW-0732">Signal</keyword>
<name>A0AAV4VCU1_CAEEX</name>